<dbReference type="CDD" id="cd02961">
    <property type="entry name" value="PDI_a_family"/>
    <property type="match status" value="1"/>
</dbReference>
<evidence type="ECO:0000313" key="3">
    <source>
        <dbReference type="EMBL" id="QHU32321.1"/>
    </source>
</evidence>
<keyword evidence="1" id="KW-0472">Membrane</keyword>
<dbReference type="InterPro" id="IPR017937">
    <property type="entry name" value="Thioredoxin_CS"/>
</dbReference>
<name>A0A6C0LRE2_9ZZZZ</name>
<keyword evidence="1" id="KW-0812">Transmembrane</keyword>
<evidence type="ECO:0000259" key="2">
    <source>
        <dbReference type="PROSITE" id="PS51352"/>
    </source>
</evidence>
<feature type="domain" description="Thioredoxin" evidence="2">
    <location>
        <begin position="1"/>
        <end position="132"/>
    </location>
</feature>
<accession>A0A6C0LRE2</accession>
<dbReference type="SUPFAM" id="SSF52833">
    <property type="entry name" value="Thioredoxin-like"/>
    <property type="match status" value="1"/>
</dbReference>
<evidence type="ECO:0000256" key="1">
    <source>
        <dbReference type="SAM" id="Phobius"/>
    </source>
</evidence>
<dbReference type="InterPro" id="IPR036249">
    <property type="entry name" value="Thioredoxin-like_sf"/>
</dbReference>
<keyword evidence="1" id="KW-1133">Transmembrane helix</keyword>
<dbReference type="EMBL" id="MN740538">
    <property type="protein sequence ID" value="QHU32321.1"/>
    <property type="molecule type" value="Genomic_DNA"/>
</dbReference>
<dbReference type="PROSITE" id="PS51352">
    <property type="entry name" value="THIOREDOXIN_2"/>
    <property type="match status" value="1"/>
</dbReference>
<dbReference type="Gene3D" id="3.40.30.10">
    <property type="entry name" value="Glutaredoxin"/>
    <property type="match status" value="1"/>
</dbReference>
<reference evidence="3" key="1">
    <citation type="journal article" date="2020" name="Nature">
        <title>Giant virus diversity and host interactions through global metagenomics.</title>
        <authorList>
            <person name="Schulz F."/>
            <person name="Roux S."/>
            <person name="Paez-Espino D."/>
            <person name="Jungbluth S."/>
            <person name="Walsh D.A."/>
            <person name="Denef V.J."/>
            <person name="McMahon K.D."/>
            <person name="Konstantinidis K.T."/>
            <person name="Eloe-Fadrosh E.A."/>
            <person name="Kyrpides N.C."/>
            <person name="Woyke T."/>
        </authorList>
    </citation>
    <scope>NUCLEOTIDE SEQUENCE</scope>
    <source>
        <strain evidence="3">GVMAG-M-3300027963-9</strain>
    </source>
</reference>
<feature type="transmembrane region" description="Helical" evidence="1">
    <location>
        <begin position="6"/>
        <end position="26"/>
    </location>
</feature>
<dbReference type="AlphaFoldDB" id="A0A6C0LRE2"/>
<proteinExistence type="predicted"/>
<dbReference type="PROSITE" id="PS00194">
    <property type="entry name" value="THIOREDOXIN_1"/>
    <property type="match status" value="1"/>
</dbReference>
<organism evidence="3">
    <name type="scientific">viral metagenome</name>
    <dbReference type="NCBI Taxonomy" id="1070528"/>
    <lineage>
        <taxon>unclassified sequences</taxon>
        <taxon>metagenomes</taxon>
        <taxon>organismal metagenomes</taxon>
    </lineage>
</organism>
<dbReference type="Pfam" id="PF00085">
    <property type="entry name" value="Thioredoxin"/>
    <property type="match status" value="1"/>
</dbReference>
<sequence length="132" mass="14331">MTTVALTLVVGIVVAILAYIAILYTGGGLSSMDGFSDTEGPTFTMYYMNGCPHCERIKPDFQKFVAAGQVLTNGKPVKIRMLEQGEAQDEVNSLGIQGFPSFYLSTADGNQIEYTGERSVPAYKSFIKQNIS</sequence>
<dbReference type="InterPro" id="IPR013766">
    <property type="entry name" value="Thioredoxin_domain"/>
</dbReference>
<protein>
    <recommendedName>
        <fullName evidence="2">Thioredoxin domain-containing protein</fullName>
    </recommendedName>
</protein>